<keyword evidence="2" id="KW-0472">Membrane</keyword>
<keyword evidence="2" id="KW-1133">Transmembrane helix</keyword>
<keyword evidence="2" id="KW-0812">Transmembrane</keyword>
<evidence type="ECO:0000256" key="1">
    <source>
        <dbReference type="ARBA" id="ARBA00022729"/>
    </source>
</evidence>
<evidence type="ECO:0000313" key="5">
    <source>
        <dbReference type="Proteomes" id="UP000823612"/>
    </source>
</evidence>
<dbReference type="InterPro" id="IPR016047">
    <property type="entry name" value="M23ase_b-sheet_dom"/>
</dbReference>
<dbReference type="InterPro" id="IPR011055">
    <property type="entry name" value="Dup_hybrid_motif"/>
</dbReference>
<reference evidence="4" key="1">
    <citation type="submission" date="2020-10" db="EMBL/GenBank/DDBJ databases">
        <authorList>
            <person name="Gilroy R."/>
        </authorList>
    </citation>
    <scope>NUCLEOTIDE SEQUENCE</scope>
    <source>
        <strain evidence="4">2889</strain>
    </source>
</reference>
<dbReference type="PANTHER" id="PTHR21666:SF289">
    <property type="entry name" value="L-ALA--D-GLU ENDOPEPTIDASE"/>
    <property type="match status" value="1"/>
</dbReference>
<gene>
    <name evidence="4" type="ORF">IAB08_01355</name>
</gene>
<dbReference type="CDD" id="cd12797">
    <property type="entry name" value="M23_peptidase"/>
    <property type="match status" value="1"/>
</dbReference>
<proteinExistence type="predicted"/>
<protein>
    <submittedName>
        <fullName evidence="4">M23 family metallopeptidase</fullName>
    </submittedName>
</protein>
<sequence>MKKQRPSIKKIWKKAFTDVRHKYRLSVTDENFHEKLSFKLSSLNLWTLLALGSLIVVAITMVIIIYTPIRQYVPGYIKREFVEQSINDRIRLDSLQQQLEAQKLMLRTLNAALTGSIPEDEIQPIHDSLRDYHNIEYRRSLEDSLLRLEIENADPYTLDANGTQLRSSDPLRSGSSEKSLFYAPVEGNISQKFDYQKYHLGVDIETETNAVVKAVLDGNVVFTSWSPDNGYILILQHEGNLTSIYASSSALFKRSGDFVTAGEAIGMTGNSSELRHTNGLHFELWYNGSPMDPENYIAF</sequence>
<evidence type="ECO:0000259" key="3">
    <source>
        <dbReference type="Pfam" id="PF01551"/>
    </source>
</evidence>
<dbReference type="Pfam" id="PF01551">
    <property type="entry name" value="Peptidase_M23"/>
    <property type="match status" value="1"/>
</dbReference>
<feature type="domain" description="M23ase beta-sheet core" evidence="3">
    <location>
        <begin position="198"/>
        <end position="293"/>
    </location>
</feature>
<keyword evidence="1" id="KW-0732">Signal</keyword>
<dbReference type="SUPFAM" id="SSF51261">
    <property type="entry name" value="Duplicated hybrid motif"/>
    <property type="match status" value="1"/>
</dbReference>
<feature type="transmembrane region" description="Helical" evidence="2">
    <location>
        <begin position="45"/>
        <end position="69"/>
    </location>
</feature>
<accession>A0A9D9DPZ2</accession>
<reference evidence="4" key="2">
    <citation type="journal article" date="2021" name="PeerJ">
        <title>Extensive microbial diversity within the chicken gut microbiome revealed by metagenomics and culture.</title>
        <authorList>
            <person name="Gilroy R."/>
            <person name="Ravi A."/>
            <person name="Getino M."/>
            <person name="Pursley I."/>
            <person name="Horton D.L."/>
            <person name="Alikhan N.F."/>
            <person name="Baker D."/>
            <person name="Gharbi K."/>
            <person name="Hall N."/>
            <person name="Watson M."/>
            <person name="Adriaenssens E.M."/>
            <person name="Foster-Nyarko E."/>
            <person name="Jarju S."/>
            <person name="Secka A."/>
            <person name="Antonio M."/>
            <person name="Oren A."/>
            <person name="Chaudhuri R.R."/>
            <person name="La Ragione R."/>
            <person name="Hildebrand F."/>
            <person name="Pallen M.J."/>
        </authorList>
    </citation>
    <scope>NUCLEOTIDE SEQUENCE</scope>
    <source>
        <strain evidence="4">2889</strain>
    </source>
</reference>
<comment type="caution">
    <text evidence="4">The sequence shown here is derived from an EMBL/GenBank/DDBJ whole genome shotgun (WGS) entry which is preliminary data.</text>
</comment>
<dbReference type="Proteomes" id="UP000823612">
    <property type="component" value="Unassembled WGS sequence"/>
</dbReference>
<evidence type="ECO:0000313" key="4">
    <source>
        <dbReference type="EMBL" id="MBO8431927.1"/>
    </source>
</evidence>
<dbReference type="EMBL" id="JADIMZ010000019">
    <property type="protein sequence ID" value="MBO8431927.1"/>
    <property type="molecule type" value="Genomic_DNA"/>
</dbReference>
<dbReference type="InterPro" id="IPR050570">
    <property type="entry name" value="Cell_wall_metabolism_enzyme"/>
</dbReference>
<dbReference type="PANTHER" id="PTHR21666">
    <property type="entry name" value="PEPTIDASE-RELATED"/>
    <property type="match status" value="1"/>
</dbReference>
<dbReference type="GO" id="GO:0004222">
    <property type="term" value="F:metalloendopeptidase activity"/>
    <property type="evidence" value="ECO:0007669"/>
    <property type="project" value="TreeGrafter"/>
</dbReference>
<organism evidence="4 5">
    <name type="scientific">Candidatus Pullibacteroides excrementavium</name>
    <dbReference type="NCBI Taxonomy" id="2840905"/>
    <lineage>
        <taxon>Bacteria</taxon>
        <taxon>Pseudomonadati</taxon>
        <taxon>Bacteroidota</taxon>
        <taxon>Bacteroidia</taxon>
        <taxon>Bacteroidales</taxon>
        <taxon>Candidatus Pullibacteroides</taxon>
    </lineage>
</organism>
<dbReference type="AlphaFoldDB" id="A0A9D9DPZ2"/>
<dbReference type="Gene3D" id="2.70.70.10">
    <property type="entry name" value="Glucose Permease (Domain IIA)"/>
    <property type="match status" value="1"/>
</dbReference>
<evidence type="ECO:0000256" key="2">
    <source>
        <dbReference type="SAM" id="Phobius"/>
    </source>
</evidence>
<name>A0A9D9DPZ2_9BACT</name>